<dbReference type="EMBL" id="MGAC01000038">
    <property type="protein sequence ID" value="OGK37519.1"/>
    <property type="molecule type" value="Genomic_DNA"/>
</dbReference>
<evidence type="ECO:0000313" key="1">
    <source>
        <dbReference type="EMBL" id="OGK37519.1"/>
    </source>
</evidence>
<evidence type="ECO:0008006" key="3">
    <source>
        <dbReference type="Google" id="ProtNLM"/>
    </source>
</evidence>
<dbReference type="Proteomes" id="UP000176803">
    <property type="component" value="Unassembled WGS sequence"/>
</dbReference>
<reference evidence="1 2" key="1">
    <citation type="journal article" date="2016" name="Nat. Commun.">
        <title>Thousands of microbial genomes shed light on interconnected biogeochemical processes in an aquifer system.</title>
        <authorList>
            <person name="Anantharaman K."/>
            <person name="Brown C.T."/>
            <person name="Hug L.A."/>
            <person name="Sharon I."/>
            <person name="Castelle C.J."/>
            <person name="Probst A.J."/>
            <person name="Thomas B.C."/>
            <person name="Singh A."/>
            <person name="Wilkins M.J."/>
            <person name="Karaoz U."/>
            <person name="Brodie E.L."/>
            <person name="Williams K.H."/>
            <person name="Hubbard S.S."/>
            <person name="Banfield J.F."/>
        </authorList>
    </citation>
    <scope>NUCLEOTIDE SEQUENCE [LARGE SCALE GENOMIC DNA]</scope>
</reference>
<sequence>MKIFYDEIIQIGELMTHIQHLEIDTQEKEELANLVDETVHHEMVSVILTHLPEEYHEEFLERFQARPHDESLLAYLKAKIEGIEEKLATAGAEIREKFKAILQSRTS</sequence>
<evidence type="ECO:0000313" key="2">
    <source>
        <dbReference type="Proteomes" id="UP000176803"/>
    </source>
</evidence>
<comment type="caution">
    <text evidence="1">The sequence shown here is derived from an EMBL/GenBank/DDBJ whole genome shotgun (WGS) entry which is preliminary data.</text>
</comment>
<proteinExistence type="predicted"/>
<dbReference type="AlphaFoldDB" id="A0A1F7I2C5"/>
<gene>
    <name evidence="1" type="ORF">A3F03_04875</name>
</gene>
<protein>
    <recommendedName>
        <fullName evidence="3">Hemerythrin-like domain-containing protein</fullName>
    </recommendedName>
</protein>
<name>A0A1F7I2C5_9BACT</name>
<organism evidence="1 2">
    <name type="scientific">Candidatus Roizmanbacteria bacterium RIFCSPHIGHO2_12_FULL_41_11</name>
    <dbReference type="NCBI Taxonomy" id="1802052"/>
    <lineage>
        <taxon>Bacteria</taxon>
        <taxon>Candidatus Roizmaniibacteriota</taxon>
    </lineage>
</organism>
<accession>A0A1F7I2C5</accession>